<gene>
    <name evidence="1" type="ORF">PACLA_8A006579</name>
</gene>
<keyword evidence="2" id="KW-1185">Reference proteome</keyword>
<dbReference type="AlphaFoldDB" id="A0A6S7IKT5"/>
<name>A0A6S7IKT5_PARCT</name>
<evidence type="ECO:0000313" key="2">
    <source>
        <dbReference type="Proteomes" id="UP001152795"/>
    </source>
</evidence>
<accession>A0A6S7IKT5</accession>
<evidence type="ECO:0000313" key="1">
    <source>
        <dbReference type="EMBL" id="CAB4019725.1"/>
    </source>
</evidence>
<sequence length="121" mass="14110">MTWSNIMQYLLPSFFAKPMNHLWSGLINVTNDVCNTEQVMKEIKIDRDLLFKLCVKYEEVNIGQYLRNAVPYKHYFDNLFSFLLNAPLCKGFKIDVDKKTTNRDGTVVGITEKWSFSCADQ</sequence>
<proteinExistence type="predicted"/>
<dbReference type="EMBL" id="CACRXK020010602">
    <property type="protein sequence ID" value="CAB4019725.1"/>
    <property type="molecule type" value="Genomic_DNA"/>
</dbReference>
<organism evidence="1 2">
    <name type="scientific">Paramuricea clavata</name>
    <name type="common">Red gorgonian</name>
    <name type="synonym">Violescent sea-whip</name>
    <dbReference type="NCBI Taxonomy" id="317549"/>
    <lineage>
        <taxon>Eukaryota</taxon>
        <taxon>Metazoa</taxon>
        <taxon>Cnidaria</taxon>
        <taxon>Anthozoa</taxon>
        <taxon>Octocorallia</taxon>
        <taxon>Malacalcyonacea</taxon>
        <taxon>Plexauridae</taxon>
        <taxon>Paramuricea</taxon>
    </lineage>
</organism>
<comment type="caution">
    <text evidence="1">The sequence shown here is derived from an EMBL/GenBank/DDBJ whole genome shotgun (WGS) entry which is preliminary data.</text>
</comment>
<dbReference type="Proteomes" id="UP001152795">
    <property type="component" value="Unassembled WGS sequence"/>
</dbReference>
<protein>
    <submittedName>
        <fullName evidence="1">Uncharacterized protein</fullName>
    </submittedName>
</protein>
<reference evidence="1" key="1">
    <citation type="submission" date="2020-04" db="EMBL/GenBank/DDBJ databases">
        <authorList>
            <person name="Alioto T."/>
            <person name="Alioto T."/>
            <person name="Gomez Garrido J."/>
        </authorList>
    </citation>
    <scope>NUCLEOTIDE SEQUENCE</scope>
    <source>
        <strain evidence="1">A484AB</strain>
    </source>
</reference>